<protein>
    <submittedName>
        <fullName evidence="1">Alpha-1,3-mannosyl-glycoprotein 4-beta-N-acetylglucosaminyltransferase B</fullName>
    </submittedName>
</protein>
<reference evidence="1 2" key="1">
    <citation type="journal article" date="2019" name="Mol. Ecol. Resour.">
        <title>Chromosome-level genome assembly of Triplophysa tibetana, a fish adapted to the harsh high-altitude environment of the Tibetan Plateau.</title>
        <authorList>
            <person name="Yang X."/>
            <person name="Liu H."/>
            <person name="Ma Z."/>
            <person name="Zou Y."/>
            <person name="Zou M."/>
            <person name="Mao Y."/>
            <person name="Li X."/>
            <person name="Wang H."/>
            <person name="Chen T."/>
            <person name="Wang W."/>
            <person name="Yang R."/>
        </authorList>
    </citation>
    <scope>NUCLEOTIDE SEQUENCE [LARGE SCALE GENOMIC DNA]</scope>
    <source>
        <strain evidence="1">TTIB1903HZAU</strain>
        <tissue evidence="1">Muscle</tissue>
    </source>
</reference>
<dbReference type="GO" id="GO:0008375">
    <property type="term" value="F:acetylglucosaminyltransferase activity"/>
    <property type="evidence" value="ECO:0007669"/>
    <property type="project" value="TreeGrafter"/>
</dbReference>
<dbReference type="EMBL" id="SOYY01000017">
    <property type="protein sequence ID" value="KAA0709193.1"/>
    <property type="molecule type" value="Genomic_DNA"/>
</dbReference>
<evidence type="ECO:0000313" key="1">
    <source>
        <dbReference type="EMBL" id="KAA0709193.1"/>
    </source>
</evidence>
<dbReference type="PANTHER" id="PTHR12062:SF1">
    <property type="entry name" value="ALPHA-1,3-MANNOSYL-GLYCOPROTEIN 4-BETA-N-ACETYLGLUCOSAMINYLTRANSFERASE B"/>
    <property type="match status" value="1"/>
</dbReference>
<sequence>MGVPSVKREVHSYLADTLNSLMSELSPTEKEDSVIVVFIAEPNIVMNIRFAFLPSVCKDLKGVVGLVTHHPKCSDGLAV</sequence>
<organism evidence="1 2">
    <name type="scientific">Triplophysa tibetana</name>
    <dbReference type="NCBI Taxonomy" id="1572043"/>
    <lineage>
        <taxon>Eukaryota</taxon>
        <taxon>Metazoa</taxon>
        <taxon>Chordata</taxon>
        <taxon>Craniata</taxon>
        <taxon>Vertebrata</taxon>
        <taxon>Euteleostomi</taxon>
        <taxon>Actinopterygii</taxon>
        <taxon>Neopterygii</taxon>
        <taxon>Teleostei</taxon>
        <taxon>Ostariophysi</taxon>
        <taxon>Cypriniformes</taxon>
        <taxon>Nemacheilidae</taxon>
        <taxon>Triplophysa</taxon>
    </lineage>
</organism>
<dbReference type="PANTHER" id="PTHR12062">
    <property type="entry name" value="N-ACETYLGLUCOSAMINYLTRANSFERASE VI"/>
    <property type="match status" value="1"/>
</dbReference>
<proteinExistence type="predicted"/>
<evidence type="ECO:0000313" key="2">
    <source>
        <dbReference type="Proteomes" id="UP000324632"/>
    </source>
</evidence>
<accession>A0A5A9NII4</accession>
<dbReference type="GO" id="GO:0005783">
    <property type="term" value="C:endoplasmic reticulum"/>
    <property type="evidence" value="ECO:0007669"/>
    <property type="project" value="TreeGrafter"/>
</dbReference>
<dbReference type="Proteomes" id="UP000324632">
    <property type="component" value="Chromosome 17"/>
</dbReference>
<dbReference type="GO" id="GO:0005793">
    <property type="term" value="C:endoplasmic reticulum-Golgi intermediate compartment"/>
    <property type="evidence" value="ECO:0007669"/>
    <property type="project" value="TreeGrafter"/>
</dbReference>
<keyword evidence="1" id="KW-0328">Glycosyltransferase</keyword>
<keyword evidence="1" id="KW-0808">Transferase</keyword>
<gene>
    <name evidence="1" type="ORF">E1301_Tti017638</name>
</gene>
<dbReference type="GO" id="GO:0006487">
    <property type="term" value="P:protein N-linked glycosylation"/>
    <property type="evidence" value="ECO:0007669"/>
    <property type="project" value="TreeGrafter"/>
</dbReference>
<comment type="caution">
    <text evidence="1">The sequence shown here is derived from an EMBL/GenBank/DDBJ whole genome shotgun (WGS) entry which is preliminary data.</text>
</comment>
<dbReference type="GO" id="GO:0005795">
    <property type="term" value="C:Golgi stack"/>
    <property type="evidence" value="ECO:0007669"/>
    <property type="project" value="TreeGrafter"/>
</dbReference>
<keyword evidence="2" id="KW-1185">Reference proteome</keyword>
<dbReference type="AlphaFoldDB" id="A0A5A9NII4"/>
<dbReference type="InterPro" id="IPR006759">
    <property type="entry name" value="Glyco_transf_54"/>
</dbReference>
<name>A0A5A9NII4_9TELE</name>